<dbReference type="CDD" id="cd07818">
    <property type="entry name" value="SRPBCC_1"/>
    <property type="match status" value="1"/>
</dbReference>
<keyword evidence="1" id="KW-1133">Transmembrane helix</keyword>
<dbReference type="Gene3D" id="3.30.530.20">
    <property type="match status" value="1"/>
</dbReference>
<dbReference type="SUPFAM" id="SSF55961">
    <property type="entry name" value="Bet v1-like"/>
    <property type="match status" value="1"/>
</dbReference>
<comment type="caution">
    <text evidence="2">The sequence shown here is derived from an EMBL/GenBank/DDBJ whole genome shotgun (WGS) entry which is preliminary data.</text>
</comment>
<dbReference type="InterPro" id="IPR019587">
    <property type="entry name" value="Polyketide_cyclase/dehydratase"/>
</dbReference>
<protein>
    <submittedName>
        <fullName evidence="2">SRPBCC family protein</fullName>
    </submittedName>
</protein>
<dbReference type="Pfam" id="PF10604">
    <property type="entry name" value="Polyketide_cyc2"/>
    <property type="match status" value="1"/>
</dbReference>
<dbReference type="Proteomes" id="UP001254488">
    <property type="component" value="Unassembled WGS sequence"/>
</dbReference>
<dbReference type="RefSeq" id="WP_311331683.1">
    <property type="nucleotide sequence ID" value="NZ_JAVRHZ010000001.1"/>
</dbReference>
<dbReference type="InterPro" id="IPR023393">
    <property type="entry name" value="START-like_dom_sf"/>
</dbReference>
<proteinExistence type="predicted"/>
<accession>A0ABU2Y968</accession>
<gene>
    <name evidence="2" type="ORF">RM538_01820</name>
</gene>
<name>A0ABU2Y968_9FLAO</name>
<feature type="transmembrane region" description="Helical" evidence="1">
    <location>
        <begin position="6"/>
        <end position="25"/>
    </location>
</feature>
<organism evidence="2 3">
    <name type="scientific">Patiriisocius hiemis</name>
    <dbReference type="NCBI Taxonomy" id="3075604"/>
    <lineage>
        <taxon>Bacteria</taxon>
        <taxon>Pseudomonadati</taxon>
        <taxon>Bacteroidota</taxon>
        <taxon>Flavobacteriia</taxon>
        <taxon>Flavobacteriales</taxon>
        <taxon>Flavobacteriaceae</taxon>
        <taxon>Patiriisocius</taxon>
    </lineage>
</organism>
<keyword evidence="1" id="KW-0472">Membrane</keyword>
<evidence type="ECO:0000256" key="1">
    <source>
        <dbReference type="SAM" id="Phobius"/>
    </source>
</evidence>
<evidence type="ECO:0000313" key="3">
    <source>
        <dbReference type="Proteomes" id="UP001254488"/>
    </source>
</evidence>
<keyword evidence="1" id="KW-0812">Transmembrane</keyword>
<reference evidence="2 3" key="1">
    <citation type="submission" date="2023-09" db="EMBL/GenBank/DDBJ databases">
        <authorList>
            <person name="Rey-Velasco X."/>
        </authorList>
    </citation>
    <scope>NUCLEOTIDE SEQUENCE [LARGE SCALE GENOMIC DNA]</scope>
    <source>
        <strain evidence="2 3">W242</strain>
    </source>
</reference>
<evidence type="ECO:0000313" key="2">
    <source>
        <dbReference type="EMBL" id="MDT0554724.1"/>
    </source>
</evidence>
<dbReference type="EMBL" id="JAVRHZ010000001">
    <property type="protein sequence ID" value="MDT0554724.1"/>
    <property type="molecule type" value="Genomic_DNA"/>
</dbReference>
<sequence>MFILTIILWILLGILIVLIILALIVPRTYHVERSIIINKPLPEVFAYIKKVKNQDDWSPWKKRDPGMKQTFTGTDGTVGFISKWESDHKHVGHGEQEIINIEENKVMESELRFLKPFKSQSTGFLQTDTEGEKTKVTWGFYGKHKIPLNVMMLFYNMDKAVGKDFEEGLLDLKTVLEK</sequence>
<keyword evidence="3" id="KW-1185">Reference proteome</keyword>